<protein>
    <submittedName>
        <fullName evidence="2">Lipoprotein 13</fullName>
    </submittedName>
</protein>
<keyword evidence="2" id="KW-0449">Lipoprotein</keyword>
<dbReference type="AlphaFoldDB" id="F7TAX7"/>
<dbReference type="Proteomes" id="UP000004853">
    <property type="component" value="Unassembled WGS sequence"/>
</dbReference>
<comment type="caution">
    <text evidence="2">The sequence shown here is derived from an EMBL/GenBank/DDBJ whole genome shotgun (WGS) entry which is preliminary data.</text>
</comment>
<feature type="signal peptide" evidence="1">
    <location>
        <begin position="1"/>
        <end position="26"/>
    </location>
</feature>
<reference evidence="2 3" key="1">
    <citation type="submission" date="2011-06" db="EMBL/GenBank/DDBJ databases">
        <authorList>
            <person name="Bador J."/>
            <person name="Amoureux L."/>
            <person name="Neuwirth C."/>
        </authorList>
    </citation>
    <scope>NUCLEOTIDE SEQUENCE [LARGE SCALE GENOMIC DNA]</scope>
    <source>
        <strain evidence="2 3">AXX-A</strain>
    </source>
</reference>
<keyword evidence="1" id="KW-0732">Signal</keyword>
<accession>F7TAX7</accession>
<evidence type="ECO:0000313" key="2">
    <source>
        <dbReference type="EMBL" id="EGP42493.1"/>
    </source>
</evidence>
<evidence type="ECO:0000256" key="1">
    <source>
        <dbReference type="SAM" id="SignalP"/>
    </source>
</evidence>
<feature type="chain" id="PRO_5003362523" evidence="1">
    <location>
        <begin position="27"/>
        <end position="232"/>
    </location>
</feature>
<organism evidence="2 3">
    <name type="scientific">Achromobacter insuavis AXX-A</name>
    <dbReference type="NCBI Taxonomy" id="1003200"/>
    <lineage>
        <taxon>Bacteria</taxon>
        <taxon>Pseudomonadati</taxon>
        <taxon>Pseudomonadota</taxon>
        <taxon>Betaproteobacteria</taxon>
        <taxon>Burkholderiales</taxon>
        <taxon>Alcaligenaceae</taxon>
        <taxon>Achromobacter</taxon>
    </lineage>
</organism>
<sequence>MTARYDARLALAARRLAAMAALAALAGCGVSTVDEVRVDWPPFKDGAPLVLPSDPAQCPDLSGSYRAAGELRAGKADPGVADLQRLLANTLGLAGLRDTAARTWRPTAAASVTFRAAPDGWRIQADDGQGGGSADLLPLRAGRAGADAAADERSPDPFGLQRFSGCTQGRFWISARRDWRQHESMGMYRTMALLRPLAGGLLVSVQRESQSIGLLPWYSSDEDRSQYWFAPR</sequence>
<dbReference type="HOGENOM" id="CLU_1217660_0_0_4"/>
<dbReference type="EMBL" id="AFRQ01000149">
    <property type="protein sequence ID" value="EGP42493.1"/>
    <property type="molecule type" value="Genomic_DNA"/>
</dbReference>
<gene>
    <name evidence="2" type="ORF">AXXA_30647</name>
</gene>
<proteinExistence type="predicted"/>
<dbReference type="PROSITE" id="PS51257">
    <property type="entry name" value="PROKAR_LIPOPROTEIN"/>
    <property type="match status" value="1"/>
</dbReference>
<dbReference type="RefSeq" id="WP_006396138.1">
    <property type="nucleotide sequence ID" value="NZ_GL982453.1"/>
</dbReference>
<name>F7TAX7_9BURK</name>
<dbReference type="PATRIC" id="fig|1003200.3.peg.6041"/>
<evidence type="ECO:0000313" key="3">
    <source>
        <dbReference type="Proteomes" id="UP000004853"/>
    </source>
</evidence>